<proteinExistence type="predicted"/>
<dbReference type="InterPro" id="IPR015996">
    <property type="entry name" value="UCP028451"/>
</dbReference>
<sequence>MSERRFKGFGDKALPFLKALDFHQNREWFLENKGLFESHLKEPLGDLIEDLTERFAGAGLPFRGDRVKSQFRIYRDARFSKNKSPYNRHLSALLSTDGSKRTESGCFYVCIGLPGVRDCYAGVAWWQQRPELLLAMRKAITEKPEEFRAMVKALKRNGLELHDVDRLKRLPRGFEHIEEPDIGEAVRNRHFVVRLDIEPDSITSPELADGLFDFAVKAKPLIDWGRKIEKTVPGPIVGVAER</sequence>
<dbReference type="PANTHER" id="PTHR36452:SF1">
    <property type="entry name" value="DUF2461 DOMAIN-CONTAINING PROTEIN"/>
    <property type="match status" value="1"/>
</dbReference>
<accession>A0A368K7U1</accession>
<comment type="caution">
    <text evidence="1">The sequence shown here is derived from an EMBL/GenBank/DDBJ whole genome shotgun (WGS) entry which is preliminary data.</text>
</comment>
<dbReference type="Pfam" id="PF09365">
    <property type="entry name" value="DUF2461"/>
    <property type="match status" value="1"/>
</dbReference>
<dbReference type="PANTHER" id="PTHR36452">
    <property type="entry name" value="CHROMOSOME 12, WHOLE GENOME SHOTGUN SEQUENCE"/>
    <property type="match status" value="1"/>
</dbReference>
<reference evidence="1 2" key="1">
    <citation type="submission" date="2018-07" db="EMBL/GenBank/DDBJ databases">
        <title>The draft genome of Phyllobacterium salinisoli.</title>
        <authorList>
            <person name="Liu L."/>
            <person name="Li L."/>
            <person name="Zhang X."/>
            <person name="Liang L."/>
        </authorList>
    </citation>
    <scope>NUCLEOTIDE SEQUENCE [LARGE SCALE GENOMIC DNA]</scope>
    <source>
        <strain evidence="1 2">LLAN61</strain>
    </source>
</reference>
<dbReference type="RefSeq" id="WP_114438551.1">
    <property type="nucleotide sequence ID" value="NZ_QOZG01000001.1"/>
</dbReference>
<dbReference type="EMBL" id="QOZG01000001">
    <property type="protein sequence ID" value="RCS25458.1"/>
    <property type="molecule type" value="Genomic_DNA"/>
</dbReference>
<dbReference type="AlphaFoldDB" id="A0A368K7U1"/>
<organism evidence="1 2">
    <name type="scientific">Phyllobacterium salinisoli</name>
    <dbReference type="NCBI Taxonomy" id="1899321"/>
    <lineage>
        <taxon>Bacteria</taxon>
        <taxon>Pseudomonadati</taxon>
        <taxon>Pseudomonadota</taxon>
        <taxon>Alphaproteobacteria</taxon>
        <taxon>Hyphomicrobiales</taxon>
        <taxon>Phyllobacteriaceae</taxon>
        <taxon>Phyllobacterium</taxon>
    </lineage>
</organism>
<keyword evidence="2" id="KW-1185">Reference proteome</keyword>
<evidence type="ECO:0000313" key="1">
    <source>
        <dbReference type="EMBL" id="RCS25458.1"/>
    </source>
</evidence>
<dbReference type="Proteomes" id="UP000253420">
    <property type="component" value="Unassembled WGS sequence"/>
</dbReference>
<protein>
    <submittedName>
        <fullName evidence="1">TIGR02453 family protein</fullName>
    </submittedName>
</protein>
<dbReference type="InterPro" id="IPR012808">
    <property type="entry name" value="CHP02453"/>
</dbReference>
<name>A0A368K7U1_9HYPH</name>
<gene>
    <name evidence="1" type="ORF">DUT91_01235</name>
</gene>
<dbReference type="PIRSF" id="PIRSF028451">
    <property type="entry name" value="UCP028451"/>
    <property type="match status" value="1"/>
</dbReference>
<evidence type="ECO:0000313" key="2">
    <source>
        <dbReference type="Proteomes" id="UP000253420"/>
    </source>
</evidence>
<dbReference type="OrthoDB" id="9794241at2"/>
<dbReference type="NCBIfam" id="TIGR02453">
    <property type="entry name" value="TIGR02453 family protein"/>
    <property type="match status" value="1"/>
</dbReference>